<reference evidence="1 2" key="2">
    <citation type="journal article" date="2022" name="Mol. Ecol. Resour.">
        <title>The genomes of chicory, endive, great burdock and yacon provide insights into Asteraceae paleo-polyploidization history and plant inulin production.</title>
        <authorList>
            <person name="Fan W."/>
            <person name="Wang S."/>
            <person name="Wang H."/>
            <person name="Wang A."/>
            <person name="Jiang F."/>
            <person name="Liu H."/>
            <person name="Zhao H."/>
            <person name="Xu D."/>
            <person name="Zhang Y."/>
        </authorList>
    </citation>
    <scope>NUCLEOTIDE SEQUENCE [LARGE SCALE GENOMIC DNA]</scope>
    <source>
        <strain evidence="2">cv. Yunnan</strain>
        <tissue evidence="1">Leaves</tissue>
    </source>
</reference>
<reference evidence="2" key="1">
    <citation type="journal article" date="2022" name="Mol. Ecol. Resour.">
        <title>The genomes of chicory, endive, great burdock and yacon provide insights into Asteraceae palaeo-polyploidization history and plant inulin production.</title>
        <authorList>
            <person name="Fan W."/>
            <person name="Wang S."/>
            <person name="Wang H."/>
            <person name="Wang A."/>
            <person name="Jiang F."/>
            <person name="Liu H."/>
            <person name="Zhao H."/>
            <person name="Xu D."/>
            <person name="Zhang Y."/>
        </authorList>
    </citation>
    <scope>NUCLEOTIDE SEQUENCE [LARGE SCALE GENOMIC DNA]</scope>
    <source>
        <strain evidence="2">cv. Yunnan</strain>
    </source>
</reference>
<dbReference type="EMBL" id="CM042025">
    <property type="protein sequence ID" value="KAI3807761.1"/>
    <property type="molecule type" value="Genomic_DNA"/>
</dbReference>
<accession>A0ACB9IJV6</accession>
<organism evidence="1 2">
    <name type="scientific">Smallanthus sonchifolius</name>
    <dbReference type="NCBI Taxonomy" id="185202"/>
    <lineage>
        <taxon>Eukaryota</taxon>
        <taxon>Viridiplantae</taxon>
        <taxon>Streptophyta</taxon>
        <taxon>Embryophyta</taxon>
        <taxon>Tracheophyta</taxon>
        <taxon>Spermatophyta</taxon>
        <taxon>Magnoliopsida</taxon>
        <taxon>eudicotyledons</taxon>
        <taxon>Gunneridae</taxon>
        <taxon>Pentapetalae</taxon>
        <taxon>asterids</taxon>
        <taxon>campanulids</taxon>
        <taxon>Asterales</taxon>
        <taxon>Asteraceae</taxon>
        <taxon>Asteroideae</taxon>
        <taxon>Heliantheae alliance</taxon>
        <taxon>Millerieae</taxon>
        <taxon>Smallanthus</taxon>
    </lineage>
</organism>
<name>A0ACB9IJV6_9ASTR</name>
<protein>
    <submittedName>
        <fullName evidence="1">Uncharacterized protein</fullName>
    </submittedName>
</protein>
<gene>
    <name evidence="1" type="ORF">L1987_23695</name>
</gene>
<sequence length="200" mass="22102">MVTDDQGKKRAGGNEYGGTTRRKRPTLTVMVLGGCSEDTNGGVRLWMKAESREGCRARVDLGRMKEVAQRWARLGHWPRKKAETLGGCARRWACDESVMSLMAAISPGWGSDLCWFLIGPTNEDLSAVIKIVVFQWHSSFSNARRVVGGLLGRLLIAAGPVQVPFPLLDSCGGQFSTGSRKFLWAKTKKTEIWSDDNTNR</sequence>
<proteinExistence type="predicted"/>
<evidence type="ECO:0000313" key="2">
    <source>
        <dbReference type="Proteomes" id="UP001056120"/>
    </source>
</evidence>
<dbReference type="Proteomes" id="UP001056120">
    <property type="component" value="Linkage Group LG08"/>
</dbReference>
<evidence type="ECO:0000313" key="1">
    <source>
        <dbReference type="EMBL" id="KAI3807761.1"/>
    </source>
</evidence>
<keyword evidence="2" id="KW-1185">Reference proteome</keyword>
<comment type="caution">
    <text evidence="1">The sequence shown here is derived from an EMBL/GenBank/DDBJ whole genome shotgun (WGS) entry which is preliminary data.</text>
</comment>